<organism evidence="1 2">
    <name type="scientific">Aphanomyces astaci</name>
    <name type="common">Crayfish plague agent</name>
    <dbReference type="NCBI Taxonomy" id="112090"/>
    <lineage>
        <taxon>Eukaryota</taxon>
        <taxon>Sar</taxon>
        <taxon>Stramenopiles</taxon>
        <taxon>Oomycota</taxon>
        <taxon>Saprolegniomycetes</taxon>
        <taxon>Saprolegniales</taxon>
        <taxon>Verrucalvaceae</taxon>
        <taxon>Aphanomyces</taxon>
    </lineage>
</organism>
<proteinExistence type="predicted"/>
<gene>
    <name evidence="1" type="ORF">B5M09_012668</name>
</gene>
<keyword evidence="2" id="KW-1185">Reference proteome</keyword>
<evidence type="ECO:0000313" key="1">
    <source>
        <dbReference type="EMBL" id="RQM30277.1"/>
    </source>
</evidence>
<dbReference type="AlphaFoldDB" id="A0A3R7WNC3"/>
<sequence length="145" mass="16409">MEDDVREWALAMQAKRMLVTANEMIERGTKTLDVVTTGATLTRRLYAGFMKRYQDLTRRQSQSISNARNFVTDEDVETLYIKIKDAIEVVAYDCNRVFNIDETGFAPKRHANNVIAQLGPTNVWSEEASLNFHMTIVGCIGAMAL</sequence>
<dbReference type="EMBL" id="MZMZ02000879">
    <property type="protein sequence ID" value="RQM30277.1"/>
    <property type="molecule type" value="Genomic_DNA"/>
</dbReference>
<comment type="caution">
    <text evidence="1">The sequence shown here is derived from an EMBL/GenBank/DDBJ whole genome shotgun (WGS) entry which is preliminary data.</text>
</comment>
<accession>A0A3R7WNC3</accession>
<reference evidence="1" key="1">
    <citation type="submission" date="2018-07" db="EMBL/GenBank/DDBJ databases">
        <title>Annotation of Aphanomyces astaci genome assembly.</title>
        <authorList>
            <person name="Studholme D.J."/>
        </authorList>
    </citation>
    <scope>NUCLEOTIDE SEQUENCE [LARGE SCALE GENOMIC DNA]</scope>
    <source>
        <strain evidence="1">Pc</strain>
    </source>
</reference>
<evidence type="ECO:0008006" key="3">
    <source>
        <dbReference type="Google" id="ProtNLM"/>
    </source>
</evidence>
<evidence type="ECO:0000313" key="2">
    <source>
        <dbReference type="Proteomes" id="UP000284702"/>
    </source>
</evidence>
<protein>
    <recommendedName>
        <fullName evidence="3">DDE-1 domain-containing protein</fullName>
    </recommendedName>
</protein>
<dbReference type="Proteomes" id="UP000284702">
    <property type="component" value="Unassembled WGS sequence"/>
</dbReference>
<dbReference type="VEuPathDB" id="FungiDB:H257_12655"/>
<name>A0A3R7WNC3_APHAT</name>